<dbReference type="NCBIfam" id="NF037995">
    <property type="entry name" value="TRAP_S1"/>
    <property type="match status" value="1"/>
</dbReference>
<dbReference type="PANTHER" id="PTHR33376">
    <property type="match status" value="1"/>
</dbReference>
<dbReference type="KEGG" id="tat:KUM_0717"/>
<dbReference type="HOGENOM" id="CLU_036176_1_3_4"/>
<protein>
    <submittedName>
        <fullName evidence="2">TRAP-family transport system, substrate-binding transport protein f</fullName>
    </submittedName>
</protein>
<dbReference type="BioCyc" id="TASI1091495:G13GE-716-MONOMER"/>
<gene>
    <name evidence="2" type="ORF">KUM_0717</name>
</gene>
<dbReference type="CDD" id="cd13675">
    <property type="entry name" value="PBP2_TRAP_SBP_like_5"/>
    <property type="match status" value="1"/>
</dbReference>
<dbReference type="PANTHER" id="PTHR33376:SF2">
    <property type="entry name" value="DICARBOXYLATE-BINDING PERIPLASMIC PROTEIN"/>
    <property type="match status" value="1"/>
</dbReference>
<dbReference type="RefSeq" id="WP_015551602.1">
    <property type="nucleotide sequence ID" value="NC_021033.1"/>
</dbReference>
<dbReference type="GO" id="GO:0030288">
    <property type="term" value="C:outer membrane-bounded periplasmic space"/>
    <property type="evidence" value="ECO:0007669"/>
    <property type="project" value="InterPro"/>
</dbReference>
<dbReference type="GO" id="GO:0030246">
    <property type="term" value="F:carbohydrate binding"/>
    <property type="evidence" value="ECO:0007669"/>
    <property type="project" value="TreeGrafter"/>
</dbReference>
<dbReference type="NCBIfam" id="TIGR00787">
    <property type="entry name" value="dctP"/>
    <property type="match status" value="1"/>
</dbReference>
<dbReference type="AlphaFoldDB" id="I7IKU5"/>
<organism evidence="2">
    <name type="scientific">Taylorella asinigenitalis 14/45</name>
    <dbReference type="NCBI Taxonomy" id="1091495"/>
    <lineage>
        <taxon>Bacteria</taxon>
        <taxon>Pseudomonadati</taxon>
        <taxon>Pseudomonadota</taxon>
        <taxon>Betaproteobacteria</taxon>
        <taxon>Burkholderiales</taxon>
        <taxon>Alcaligenaceae</taxon>
        <taxon>Taylorella</taxon>
    </lineage>
</organism>
<evidence type="ECO:0000313" key="2">
    <source>
        <dbReference type="EMBL" id="CCG19509.1"/>
    </source>
</evidence>
<accession>I7IKU5</accession>
<reference evidence="2" key="1">
    <citation type="journal article" date="2012" name="Vet. Microbiol.">
        <title>Comparative genomic analyses of the Taylorellae.</title>
        <authorList>
            <person name="Hauser H."/>
            <person name="Richter D.C."/>
            <person name="van Tonder A."/>
            <person name="Clark L."/>
            <person name="Preston A."/>
        </authorList>
    </citation>
    <scope>NUCLEOTIDE SEQUENCE</scope>
    <source>
        <strain evidence="2">14/45</strain>
    </source>
</reference>
<keyword evidence="1" id="KW-0732">Signal</keyword>
<dbReference type="InterPro" id="IPR018389">
    <property type="entry name" value="DctP_fam"/>
</dbReference>
<dbReference type="Pfam" id="PF03480">
    <property type="entry name" value="DctP"/>
    <property type="match status" value="1"/>
</dbReference>
<dbReference type="PIRSF" id="PIRSF006470">
    <property type="entry name" value="DctB"/>
    <property type="match status" value="1"/>
</dbReference>
<proteinExistence type="predicted"/>
<evidence type="ECO:0000256" key="1">
    <source>
        <dbReference type="ARBA" id="ARBA00022729"/>
    </source>
</evidence>
<dbReference type="InterPro" id="IPR004682">
    <property type="entry name" value="TRAP_DctP"/>
</dbReference>
<name>I7IKU5_9BURK</name>
<dbReference type="Gene3D" id="3.40.190.170">
    <property type="entry name" value="Bacterial extracellular solute-binding protein, family 7"/>
    <property type="match status" value="1"/>
</dbReference>
<dbReference type="EMBL" id="HE681424">
    <property type="protein sequence ID" value="CCG19509.1"/>
    <property type="molecule type" value="Genomic_DNA"/>
</dbReference>
<dbReference type="GO" id="GO:0055085">
    <property type="term" value="P:transmembrane transport"/>
    <property type="evidence" value="ECO:0007669"/>
    <property type="project" value="InterPro"/>
</dbReference>
<sequence>MKIRLLVIGVVIATLGVFYSFVLPKNAKSVKIGYALNNESHYGVSAARMRDELKNSLDLKLFPNSILGSERVMIESLKLGTLDMAIVSTGALQNFVPQVGVFDMPFLFRDLKHARNVLDNDIGQRMLKQISHEGILAMAWGEQGFRHLTNNKHPVRVFEDAHGLKIRTTQNAIHIRAFKSMGFSPAPMSWTEVPSAISQGVIDGQENSIAVMLSEKVYQYQKHLSITGHFYAPALILVSEHFYKSLDENQKADVLKAAAAGAEQMRAFVDKMESDGLSKLKEEGMEVVEDVDKESFAAHARSDDPYYFKLFGEDLIKKIRATP</sequence>
<dbReference type="InterPro" id="IPR038404">
    <property type="entry name" value="TRAP_DctP_sf"/>
</dbReference>